<feature type="chain" id="PRO_5045391828" description="Secreted protein" evidence="1">
    <location>
        <begin position="30"/>
        <end position="444"/>
    </location>
</feature>
<organism evidence="2 3">
    <name type="scientific">Streptomyces blastmyceticus</name>
    <dbReference type="NCBI Taxonomy" id="68180"/>
    <lineage>
        <taxon>Bacteria</taxon>
        <taxon>Bacillati</taxon>
        <taxon>Actinomycetota</taxon>
        <taxon>Actinomycetes</taxon>
        <taxon>Kitasatosporales</taxon>
        <taxon>Streptomycetaceae</taxon>
        <taxon>Streptomyces</taxon>
    </lineage>
</organism>
<evidence type="ECO:0000313" key="2">
    <source>
        <dbReference type="EMBL" id="GAA0336147.1"/>
    </source>
</evidence>
<dbReference type="Proteomes" id="UP001500063">
    <property type="component" value="Unassembled WGS sequence"/>
</dbReference>
<keyword evidence="1" id="KW-0732">Signal</keyword>
<evidence type="ECO:0000256" key="1">
    <source>
        <dbReference type="SAM" id="SignalP"/>
    </source>
</evidence>
<comment type="caution">
    <text evidence="2">The sequence shown here is derived from an EMBL/GenBank/DDBJ whole genome shotgun (WGS) entry which is preliminary data.</text>
</comment>
<sequence>MITSNLARCAAATLLALGLAALPGVSAQAAPGDNPGPLKALDSPADRAKLGLVEHRVSDTTISTLDSLLPHAGVGDVLKSANHPMRNRADCAGTEAAALPRSPLASAAYCWDTGDATTQDWLPQSVTTSGDADDDGSRGTNKVILSGWTHNDVKGPAEDDGLARVAFIDAHDPAAFKYRWVLLTVPTEGGRDFAKLGSHLGGMTWYGDKLIVTASNGDAHNNALFVFSMKHILRATANGHEIGKVSGGGYSAHGYQYLMPAIGSYGLSAKCDAKTDQGTPCFGSISLDRSTSPDSIVANEWFSSGGGQPARLFRYSLSAPGGAMPLAVDGGGHAASTEAYETRAVGLQGALSHNGVWYAADARGGAGQHGIMWRLTADGASSARDCGTDLPQACWAEHSEGMSLWWNTGQLWSLTEWAANARAKWEPPAIPERVLFSVPLTDLG</sequence>
<feature type="signal peptide" evidence="1">
    <location>
        <begin position="1"/>
        <end position="29"/>
    </location>
</feature>
<accession>A0ABP3G4Y4</accession>
<gene>
    <name evidence="2" type="ORF">GCM10010319_10220</name>
</gene>
<dbReference type="RefSeq" id="WP_344116414.1">
    <property type="nucleotide sequence ID" value="NZ_BAAABW010000004.1"/>
</dbReference>
<proteinExistence type="predicted"/>
<reference evidence="3" key="1">
    <citation type="journal article" date="2019" name="Int. J. Syst. Evol. Microbiol.">
        <title>The Global Catalogue of Microorganisms (GCM) 10K type strain sequencing project: providing services to taxonomists for standard genome sequencing and annotation.</title>
        <authorList>
            <consortium name="The Broad Institute Genomics Platform"/>
            <consortium name="The Broad Institute Genome Sequencing Center for Infectious Disease"/>
            <person name="Wu L."/>
            <person name="Ma J."/>
        </authorList>
    </citation>
    <scope>NUCLEOTIDE SEQUENCE [LARGE SCALE GENOMIC DNA]</scope>
    <source>
        <strain evidence="3">JCM 4565</strain>
    </source>
</reference>
<dbReference type="EMBL" id="BAAABW010000004">
    <property type="protein sequence ID" value="GAA0336147.1"/>
    <property type="molecule type" value="Genomic_DNA"/>
</dbReference>
<protein>
    <recommendedName>
        <fullName evidence="4">Secreted protein</fullName>
    </recommendedName>
</protein>
<keyword evidence="3" id="KW-1185">Reference proteome</keyword>
<name>A0ABP3G4Y4_9ACTN</name>
<evidence type="ECO:0008006" key="4">
    <source>
        <dbReference type="Google" id="ProtNLM"/>
    </source>
</evidence>
<evidence type="ECO:0000313" key="3">
    <source>
        <dbReference type="Proteomes" id="UP001500063"/>
    </source>
</evidence>